<feature type="region of interest" description="Disordered" evidence="8">
    <location>
        <begin position="1761"/>
        <end position="1808"/>
    </location>
</feature>
<feature type="compositionally biased region" description="Basic and acidic residues" evidence="8">
    <location>
        <begin position="584"/>
        <end position="600"/>
    </location>
</feature>
<dbReference type="Pfam" id="PF05700">
    <property type="entry name" value="BCAS2"/>
    <property type="match status" value="1"/>
</dbReference>
<feature type="region of interest" description="Disordered" evidence="8">
    <location>
        <begin position="1350"/>
        <end position="1447"/>
    </location>
</feature>
<keyword evidence="3" id="KW-0507">mRNA processing</keyword>
<feature type="region of interest" description="Disordered" evidence="8">
    <location>
        <begin position="237"/>
        <end position="271"/>
    </location>
</feature>
<dbReference type="GO" id="GO:0006397">
    <property type="term" value="P:mRNA processing"/>
    <property type="evidence" value="ECO:0007669"/>
    <property type="project" value="UniProtKB-KW"/>
</dbReference>
<dbReference type="OrthoDB" id="205794at2759"/>
<protein>
    <recommendedName>
        <fullName evidence="11">Breast carcinoma amplified sequence 2</fullName>
    </recommendedName>
</protein>
<dbReference type="EMBL" id="SEOQ01000307">
    <property type="protein sequence ID" value="TFY65789.1"/>
    <property type="molecule type" value="Genomic_DNA"/>
</dbReference>
<dbReference type="GO" id="GO:0008380">
    <property type="term" value="P:RNA splicing"/>
    <property type="evidence" value="ECO:0007669"/>
    <property type="project" value="UniProtKB-KW"/>
</dbReference>
<feature type="compositionally biased region" description="Basic and acidic residues" evidence="8">
    <location>
        <begin position="1179"/>
        <end position="1197"/>
    </location>
</feature>
<feature type="compositionally biased region" description="Low complexity" evidence="8">
    <location>
        <begin position="1644"/>
        <end position="1665"/>
    </location>
</feature>
<feature type="region of interest" description="Disordered" evidence="8">
    <location>
        <begin position="555"/>
        <end position="985"/>
    </location>
</feature>
<feature type="region of interest" description="Disordered" evidence="8">
    <location>
        <begin position="1477"/>
        <end position="1584"/>
    </location>
</feature>
<proteinExistence type="inferred from homology"/>
<evidence type="ECO:0000313" key="9">
    <source>
        <dbReference type="EMBL" id="TFY65789.1"/>
    </source>
</evidence>
<sequence>MADSQQTTPFFDSLPYYDNDLEQHPILREKVQHELAVETQKLQQERLHPNLPPAFELFTNNPLLAAEMKRVEERRPLAAIDTTRYQLPAPTSTPASDEEWKAALDNAHAQLEHQRIRHNNLALLQQYGSNAWRIHNYTLEADAKSAEKLLEELKEQTTEVNRDRKNAQTRIGNQLTSLETRWTELISSVLQIEMANVALEVELDRLNKRETELAMAATVTRAQVASEDAFMENTDITTPGTPGLNGSAEVLGGVNGDGPPNGSTSDSAEATPNAIEHKVAEDAPQSVPAASHMTSLKGLGSAFMGGSSTAPAVSAPHPKRFSAVNINKKFLEKTHSAPGSSQTSSTSATPKSSSSAVKPTSQPTASHSRLVTTKLTASPQPSTTTGPGWSRPSSVAPSVAPSPGATGSPANATTSTPAPHGPPQLPVAGKVIQPQPRGASAASPKDAPNGSIKPVWGNLKGSMGGAGMTDSRVQNDFPTAAEVAQVRMARQIDKKQATAPVPAEQNPSMQQEAEAFRGVHLDPNAHHWDEMEEDNDDFLGGVIEFGDGRQYKIQPAESPQRRASPPGDSLTSPPSSARVPDAPVSKEERFADDNDYDRSWPRSRPSPTLSRPRNGAPLPGSAVSPTSSISPQEASRVLFNERSNRLEPYSNSHPRSGDARNGRDLPPHHNLQLLHRNGPERPRFPDSEQLRRDLPPSHGFDGRAPDRGRRASNSSFQLSPVSAHQELHREGGRQLPPHLASGGSPLAPQHHPLPHPLPPHPSSRRSATSREPWQQELARQDTSPVGSRVPHSPSLTRNSAISEGSPQSTTTPLVDVEEVRKAAMHSAAERARLRRQQEEEERDKERERARKKAAELEEKINAQKREKEEQEACERQAVQDKNEAQQTSATTTEPKPITPLPEKPPLVRTSSSRPTPADIDVAPRAWMTRTTSYRSAHANGPVTSPATEVESWRSKAAPLPPIATREPRPHPPPSIISPTTPLPPAPKIAEIEMLSLDPHEGLEEVDFSDMGKFVGAEEKPASELPPQPLSGRRPPRPVASDFFEDGVPPVAREPPAPSQGDVASTWRQKPSVSGEERPQVPPSTAQAEPGRDERLDAKPPVPSLSRASQGGCSGPTSPLRPHGWTEHPAGNPPFTQPGSVPPNHHLMRSPRITPAYREASMSTLDDTMSRIKGALAAQRESHKDAPGEGQKESKSAERVASPPPVTPPEKAEPPKSTKWLPPAMRPRLPGSQAQTHPQAHAHPRVQVHVQRLHTPPPDFLKTAAEPPDITIQAWKTFTVKLPKIQPREPLSKKQMHLWRLSPTPVRWEILSWDPPVEGMTRKDLSLNDVLFRRPQAFKGKVRYRVIFPKHRPGLKPSDSGDAANPKVNLPSKPVGSCSDGPSATASRDVDSLSNWRTKTPASSSATMHSDNLTVQQLETVSRSPPPDTGSDQAQGAAGKGIRTQPKMPAGAAVAFYRDSQVEGEQVKASVKFIVSSELEESEQPAAVQATSLSPDDPIITPSASAKTERPGQAPIGSEVKSPSANRKADSTLPESSNEQPSPQPSSTSWTKPSSSSFVKDSPSRVPDPEQLKRLWSQTSPKAEIKGVNSLEAIADDLTVPFTLQEVKSEDGETPPPVAPHGPSRMSLHDVTRAFQQVPSPPAGSSTQKPTPTPSSLSNSSNHQSNYPPPSGHAQGMRPAYPGYPSPMMSHSPAPVMYPQVMTPSPVAGSVMVNGPSSPYGHPVWMPVQSSGPPAPGTMMRPIPSPYPTQYMSYPSPGGPPAMYAASPATMVQGGPPPQVQQGQQKPAPNGQGRGRGHPVMSPVMSHAG</sequence>
<accession>A0A4Y9YXD6</accession>
<feature type="compositionally biased region" description="Low complexity" evidence="8">
    <location>
        <begin position="1533"/>
        <end position="1560"/>
    </location>
</feature>
<feature type="region of interest" description="Disordered" evidence="8">
    <location>
        <begin position="997"/>
        <end position="1241"/>
    </location>
</feature>
<evidence type="ECO:0000256" key="3">
    <source>
        <dbReference type="ARBA" id="ARBA00022664"/>
    </source>
</evidence>
<evidence type="ECO:0000256" key="4">
    <source>
        <dbReference type="ARBA" id="ARBA00022728"/>
    </source>
</evidence>
<dbReference type="STRING" id="205917.A0A4Y9YXD6"/>
<comment type="similarity">
    <text evidence="2">Belongs to the SPF27 family.</text>
</comment>
<feature type="compositionally biased region" description="Polar residues" evidence="8">
    <location>
        <begin position="364"/>
        <end position="387"/>
    </location>
</feature>
<evidence type="ECO:0000256" key="7">
    <source>
        <dbReference type="SAM" id="Coils"/>
    </source>
</evidence>
<gene>
    <name evidence="9" type="ORF">EVG20_g5289</name>
</gene>
<feature type="region of interest" description="Disordered" evidence="8">
    <location>
        <begin position="1603"/>
        <end position="1684"/>
    </location>
</feature>
<feature type="compositionally biased region" description="Polar residues" evidence="8">
    <location>
        <begin position="1379"/>
        <end position="1422"/>
    </location>
</feature>
<evidence type="ECO:0000256" key="2">
    <source>
        <dbReference type="ARBA" id="ARBA00010788"/>
    </source>
</evidence>
<dbReference type="GO" id="GO:0071011">
    <property type="term" value="C:precatalytic spliceosome"/>
    <property type="evidence" value="ECO:0007669"/>
    <property type="project" value="TreeGrafter"/>
</dbReference>
<feature type="compositionally biased region" description="Basic and acidic residues" evidence="8">
    <location>
        <begin position="817"/>
        <end position="883"/>
    </location>
</feature>
<dbReference type="GO" id="GO:0000974">
    <property type="term" value="C:Prp19 complex"/>
    <property type="evidence" value="ECO:0007669"/>
    <property type="project" value="TreeGrafter"/>
</dbReference>
<evidence type="ECO:0000256" key="1">
    <source>
        <dbReference type="ARBA" id="ARBA00004123"/>
    </source>
</evidence>
<feature type="compositionally biased region" description="Basic and acidic residues" evidence="8">
    <location>
        <begin position="655"/>
        <end position="667"/>
    </location>
</feature>
<comment type="subcellular location">
    <subcellularLocation>
        <location evidence="1">Nucleus</location>
    </subcellularLocation>
</comment>
<reference evidence="9 10" key="1">
    <citation type="submission" date="2019-02" db="EMBL/GenBank/DDBJ databases">
        <title>Genome sequencing of the rare red list fungi Dentipellis fragilis.</title>
        <authorList>
            <person name="Buettner E."/>
            <person name="Kellner H."/>
        </authorList>
    </citation>
    <scope>NUCLEOTIDE SEQUENCE [LARGE SCALE GENOMIC DNA]</scope>
    <source>
        <strain evidence="9 10">DSM 105465</strain>
    </source>
</reference>
<dbReference type="PANTHER" id="PTHR13296">
    <property type="entry name" value="BCAS2 PROTEIN"/>
    <property type="match status" value="1"/>
</dbReference>
<evidence type="ECO:0000313" key="10">
    <source>
        <dbReference type="Proteomes" id="UP000298327"/>
    </source>
</evidence>
<evidence type="ECO:0000256" key="5">
    <source>
        <dbReference type="ARBA" id="ARBA00023187"/>
    </source>
</evidence>
<dbReference type="Proteomes" id="UP000298327">
    <property type="component" value="Unassembled WGS sequence"/>
</dbReference>
<dbReference type="InterPro" id="IPR008409">
    <property type="entry name" value="SPF27"/>
</dbReference>
<feature type="compositionally biased region" description="Low complexity" evidence="8">
    <location>
        <begin position="336"/>
        <end position="363"/>
    </location>
</feature>
<feature type="coiled-coil region" evidence="7">
    <location>
        <begin position="136"/>
        <end position="209"/>
    </location>
</feature>
<evidence type="ECO:0000256" key="8">
    <source>
        <dbReference type="SAM" id="MobiDB-lite"/>
    </source>
</evidence>
<dbReference type="PANTHER" id="PTHR13296:SF0">
    <property type="entry name" value="PRE-MRNA-SPLICING FACTOR SPF27"/>
    <property type="match status" value="1"/>
</dbReference>
<feature type="compositionally biased region" description="Low complexity" evidence="8">
    <location>
        <begin position="392"/>
        <end position="412"/>
    </location>
</feature>
<feature type="compositionally biased region" description="Polar residues" evidence="8">
    <location>
        <begin position="711"/>
        <end position="722"/>
    </location>
</feature>
<feature type="region of interest" description="Disordered" evidence="8">
    <location>
        <begin position="333"/>
        <end position="458"/>
    </location>
</feature>
<feature type="compositionally biased region" description="Polar residues" evidence="8">
    <location>
        <begin position="1061"/>
        <end position="1071"/>
    </location>
</feature>
<feature type="non-terminal residue" evidence="9">
    <location>
        <position position="1808"/>
    </location>
</feature>
<keyword evidence="10" id="KW-1185">Reference proteome</keyword>
<feature type="compositionally biased region" description="Polar residues" evidence="8">
    <location>
        <begin position="261"/>
        <end position="270"/>
    </location>
</feature>
<evidence type="ECO:0008006" key="11">
    <source>
        <dbReference type="Google" id="ProtNLM"/>
    </source>
</evidence>
<keyword evidence="4" id="KW-0747">Spliceosome</keyword>
<feature type="compositionally biased region" description="Basic and acidic residues" evidence="8">
    <location>
        <begin position="677"/>
        <end position="709"/>
    </location>
</feature>
<keyword evidence="5" id="KW-0508">mRNA splicing</keyword>
<name>A0A4Y9YXD6_9AGAM</name>
<feature type="compositionally biased region" description="Polar residues" evidence="8">
    <location>
        <begin position="1105"/>
        <end position="1116"/>
    </location>
</feature>
<dbReference type="GO" id="GO:0071013">
    <property type="term" value="C:catalytic step 2 spliceosome"/>
    <property type="evidence" value="ECO:0007669"/>
    <property type="project" value="TreeGrafter"/>
</dbReference>
<keyword evidence="7" id="KW-0175">Coiled coil</keyword>
<evidence type="ECO:0000256" key="6">
    <source>
        <dbReference type="ARBA" id="ARBA00023242"/>
    </source>
</evidence>
<feature type="compositionally biased region" description="Polar residues" evidence="8">
    <location>
        <begin position="793"/>
        <end position="812"/>
    </location>
</feature>
<feature type="compositionally biased region" description="Polar residues" evidence="8">
    <location>
        <begin position="623"/>
        <end position="633"/>
    </location>
</feature>
<feature type="compositionally biased region" description="Pro residues" evidence="8">
    <location>
        <begin position="970"/>
        <end position="985"/>
    </location>
</feature>
<organism evidence="9 10">
    <name type="scientific">Dentipellis fragilis</name>
    <dbReference type="NCBI Taxonomy" id="205917"/>
    <lineage>
        <taxon>Eukaryota</taxon>
        <taxon>Fungi</taxon>
        <taxon>Dikarya</taxon>
        <taxon>Basidiomycota</taxon>
        <taxon>Agaricomycotina</taxon>
        <taxon>Agaricomycetes</taxon>
        <taxon>Russulales</taxon>
        <taxon>Hericiaceae</taxon>
        <taxon>Dentipellis</taxon>
    </lineage>
</organism>
<keyword evidence="6" id="KW-0539">Nucleus</keyword>
<comment type="caution">
    <text evidence="9">The sequence shown here is derived from an EMBL/GenBank/DDBJ whole genome shotgun (WGS) entry which is preliminary data.</text>
</comment>
<feature type="compositionally biased region" description="Low complexity" evidence="8">
    <location>
        <begin position="602"/>
        <end position="613"/>
    </location>
</feature>